<evidence type="ECO:0000313" key="2">
    <source>
        <dbReference type="EMBL" id="NJC28094.1"/>
    </source>
</evidence>
<dbReference type="RefSeq" id="WP_168039787.1">
    <property type="nucleotide sequence ID" value="NZ_JAATJH010000008.1"/>
</dbReference>
<dbReference type="SUPFAM" id="SSF52540">
    <property type="entry name" value="P-loop containing nucleoside triphosphate hydrolases"/>
    <property type="match status" value="1"/>
</dbReference>
<evidence type="ECO:0000259" key="1">
    <source>
        <dbReference type="Pfam" id="PF13304"/>
    </source>
</evidence>
<accession>A0ABX0XGW0</accession>
<dbReference type="Proteomes" id="UP000770785">
    <property type="component" value="Unassembled WGS sequence"/>
</dbReference>
<reference evidence="2 3" key="1">
    <citation type="submission" date="2020-03" db="EMBL/GenBank/DDBJ databases">
        <title>Genomic Encyclopedia of Type Strains, Phase IV (KMG-IV): sequencing the most valuable type-strain genomes for metagenomic binning, comparative biology and taxonomic classification.</title>
        <authorList>
            <person name="Goeker M."/>
        </authorList>
    </citation>
    <scope>NUCLEOTIDE SEQUENCE [LARGE SCALE GENOMIC DNA]</scope>
    <source>
        <strain evidence="2 3">DSM 105096</strain>
    </source>
</reference>
<sequence length="446" mass="50273">MQAFKEVHLVKKYKSMLLSFSIENFRSIRDSTTIDFSATHQKPAYSWLKNNVALSGKKDKVLKVKAIYGANASGKSTLLLAMSVWQGVALLSGRDRYEQLPVEPFRLDAAYSESPTTLCGTFVYGDRKYEYGLEMTRDKIVREWLLDRSVRKATVFTRQDQTVTPNPEYFGKDDRLTFLLKENNEVFQPRISFLAAASLLKIAPVVDQVAAALRKLMILSDAGLHHLEELPAQLMYEDGSLLRETSEMLKLLGIDHDSLLSFDKEKISHVKELPGLEKFSDQTDKRFFTVTTRKVKGREDKSLAWLSDQYESAGTQKILQLAPLIIICLRQGGILLVDEFEARLHTRLSREIVQLFNSTSGNPNGAQFIFSTHDTNLLDNKLLRRDQIALIEKDDSGASFLYSLSDITGVTNTANFEREYLGGSYGAVPQVSDLDIALDLEPAAHE</sequence>
<dbReference type="Gene3D" id="3.40.50.300">
    <property type="entry name" value="P-loop containing nucleotide triphosphate hydrolases"/>
    <property type="match status" value="1"/>
</dbReference>
<comment type="caution">
    <text evidence="2">The sequence shown here is derived from an EMBL/GenBank/DDBJ whole genome shotgun (WGS) entry which is preliminary data.</text>
</comment>
<organism evidence="2 3">
    <name type="scientific">Neolewinella antarctica</name>
    <dbReference type="NCBI Taxonomy" id="442734"/>
    <lineage>
        <taxon>Bacteria</taxon>
        <taxon>Pseudomonadati</taxon>
        <taxon>Bacteroidota</taxon>
        <taxon>Saprospiria</taxon>
        <taxon>Saprospirales</taxon>
        <taxon>Lewinellaceae</taxon>
        <taxon>Neolewinella</taxon>
    </lineage>
</organism>
<evidence type="ECO:0000313" key="3">
    <source>
        <dbReference type="Proteomes" id="UP000770785"/>
    </source>
</evidence>
<gene>
    <name evidence="2" type="ORF">GGR27_003613</name>
</gene>
<dbReference type="InterPro" id="IPR003959">
    <property type="entry name" value="ATPase_AAA_core"/>
</dbReference>
<name>A0ABX0XGW0_9BACT</name>
<proteinExistence type="predicted"/>
<dbReference type="PANTHER" id="PTHR40396">
    <property type="entry name" value="ATPASE-LIKE PROTEIN"/>
    <property type="match status" value="1"/>
</dbReference>
<dbReference type="EMBL" id="JAATJH010000008">
    <property type="protein sequence ID" value="NJC28094.1"/>
    <property type="molecule type" value="Genomic_DNA"/>
</dbReference>
<feature type="domain" description="ATPase AAA-type core" evidence="1">
    <location>
        <begin position="66"/>
        <end position="379"/>
    </location>
</feature>
<dbReference type="PANTHER" id="PTHR40396:SF1">
    <property type="entry name" value="ATPASE AAA-TYPE CORE DOMAIN-CONTAINING PROTEIN"/>
    <property type="match status" value="1"/>
</dbReference>
<protein>
    <recommendedName>
        <fullName evidence="1">ATPase AAA-type core domain-containing protein</fullName>
    </recommendedName>
</protein>
<dbReference type="InterPro" id="IPR027417">
    <property type="entry name" value="P-loop_NTPase"/>
</dbReference>
<dbReference type="Pfam" id="PF13304">
    <property type="entry name" value="AAA_21"/>
    <property type="match status" value="1"/>
</dbReference>
<keyword evidence="3" id="KW-1185">Reference proteome</keyword>